<proteinExistence type="predicted"/>
<sequence>MGCESSERVVGPRRQGCSDPDVSSHTGSVPTPPPIRKVRFEVRPWGHGPTPAREVLPYIDNVSLVDLVRGYELAAGYDVPGAYAGIVLDHFNFGDLTSYLTGAPDSAYWANRGVIALLGCDCGEVGCWPLEALVLLDDGLVTWRGFAQPFRPNRDYGTFGPFVFQRTQYERAVRKAVAITSMLEEPGETPHR</sequence>
<evidence type="ECO:0008006" key="4">
    <source>
        <dbReference type="Google" id="ProtNLM"/>
    </source>
</evidence>
<evidence type="ECO:0000313" key="2">
    <source>
        <dbReference type="EMBL" id="GIH00898.1"/>
    </source>
</evidence>
<name>A0ABQ4F1U6_9ACTN</name>
<feature type="region of interest" description="Disordered" evidence="1">
    <location>
        <begin position="1"/>
        <end position="34"/>
    </location>
</feature>
<evidence type="ECO:0000313" key="3">
    <source>
        <dbReference type="Proteomes" id="UP000621500"/>
    </source>
</evidence>
<reference evidence="2 3" key="1">
    <citation type="submission" date="2021-01" db="EMBL/GenBank/DDBJ databases">
        <title>Whole genome shotgun sequence of Plantactinospora mayteni NBRC 109088.</title>
        <authorList>
            <person name="Komaki H."/>
            <person name="Tamura T."/>
        </authorList>
    </citation>
    <scope>NUCLEOTIDE SEQUENCE [LARGE SCALE GENOMIC DNA]</scope>
    <source>
        <strain evidence="2 3">NBRC 109088</strain>
    </source>
</reference>
<evidence type="ECO:0000256" key="1">
    <source>
        <dbReference type="SAM" id="MobiDB-lite"/>
    </source>
</evidence>
<gene>
    <name evidence="2" type="ORF">Pma05_74700</name>
</gene>
<organism evidence="2 3">
    <name type="scientific">Plantactinospora mayteni</name>
    <dbReference type="NCBI Taxonomy" id="566021"/>
    <lineage>
        <taxon>Bacteria</taxon>
        <taxon>Bacillati</taxon>
        <taxon>Actinomycetota</taxon>
        <taxon>Actinomycetes</taxon>
        <taxon>Micromonosporales</taxon>
        <taxon>Micromonosporaceae</taxon>
        <taxon>Plantactinospora</taxon>
    </lineage>
</organism>
<keyword evidence="3" id="KW-1185">Reference proteome</keyword>
<accession>A0ABQ4F1U6</accession>
<dbReference type="Proteomes" id="UP000621500">
    <property type="component" value="Unassembled WGS sequence"/>
</dbReference>
<dbReference type="EMBL" id="BONX01000061">
    <property type="protein sequence ID" value="GIH00898.1"/>
    <property type="molecule type" value="Genomic_DNA"/>
</dbReference>
<protein>
    <recommendedName>
        <fullName evidence="4">SMI1/KNR4 family protein</fullName>
    </recommendedName>
</protein>
<comment type="caution">
    <text evidence="2">The sequence shown here is derived from an EMBL/GenBank/DDBJ whole genome shotgun (WGS) entry which is preliminary data.</text>
</comment>